<sequence>MPRFPKSLVTNNQDHRDAFPQDHAITLRDTLLELTGRAAARNLPPITIRKLFVSICSLALRLAPTDTGNSESQWPNWVLGTAQSLSASGASPGVVLEFLTIVAEEVARSDLVAAKKSQMEVILRDAAPAVVQAASSSFGTNGRIALKCLEAWISWGIPADNITPLIPLLIDLLSPNSDEDNFVAASDVLQEILTQSSLSGGAGIRTLTLPLLEWVSQVAVGVMQQAVAAEDSGPVSHSVCKLITALGEHSTQYLAAHLNEPNVQQFMKVALGYTGFPGWYGLDEEESEMVLPFWYLLEEALLDADYVGDQNGELWSTAKAIYLELVKILKHKVTWPAEAGWAKDQREKFSNYRRDVGDALINAYYVLRDDMLRALVEPLVDKLSAERVDWEDVEASLHNIKAIQEALPVDPNPSLATLFGPRILGRLPRVGTHRVRRTALATVGAYATWFTTGARTRAGTPAADDTDRAGPPTATNGATLAVPSNSNAGEGASLLLDAVGYVVAALEEPVVCGDAARALKELCDANRVRLAPHIQSFGELHQRLPHIPANEKGKVLQSIASVIQALPPAQAIDPTLPQEAIRDATIAHLGALTACSKGLTRSTDIFTFALEDPDTPEGQALLIAIEQARSDSRISLLRDEIVRLIGTIMARWCVDAEVSTAVSELIKSITALPSDATLLSLSPEPLLELVCTAARVQLTAVWLSLAALLVVQLDPPMWPRLTKESDVEVQRRTNIVAQATSGLVGAGLTMLNSGAAMEANPDVAQDFFGYLTKVGGHFPKVILEMSGDIADGLFRITATALTLQERYSLVNACNFMTMFLRKTRNEGTFLALADAQLRKQGAILMEALLLGIGGSAPRSTVPNLAELLSNLVSRVPNEARTWMGSLLMADNPTNAKISAVAREKFMKAVLGTRSTKKTKEAANEYALVARGLEGQDRDLKGANPLVSLAEYTVASQLADSRAPSPQPTSNTEEFYEDPVKLGILPEDAVMGLFFSFHTVLNPVIALLDPTLHTPIYVRRRSRVLYTAILAAACRFFKPTHFKPVHDLAQLLLGRALSDGISSVEYIQALSIMTYWKEAEDTSTWRKLGLAIRMAFELNLHIARVDPLPIDELQARERLNEERTWFQLACYDLATSLQRGKPRMIPEEHFPQGGLKWIQTHSKFPCNADVMIVTSLEMVAHYNLFRSLRSVVTLLNRIQLEPFIRHVISGGERFLDGWPFETIDPNLSPISRSFLRFYHMRMRLALAELKLVLVYNPLPGAAHILMLDCVNAALGLLRHITTEFAPNGYLAYGQDLVPFATAYAGAWLFKQLPRFDEQLRNTTLETFNILSNTCRLQPPVPGNAPLYYAKFFEHLLKHASIVQNGGTSNPLSTSVLPSPVGLPVEMNPMLPHVPFPDDMNDTWLLAMDGLRYWGGDFDYNGQFPPLTQ</sequence>
<dbReference type="Pfam" id="PF18773">
    <property type="entry name" value="Importin_rep"/>
    <property type="match status" value="1"/>
</dbReference>
<evidence type="ECO:0000256" key="7">
    <source>
        <dbReference type="SAM" id="MobiDB-lite"/>
    </source>
</evidence>
<evidence type="ECO:0000256" key="6">
    <source>
        <dbReference type="ARBA" id="ARBA00023242"/>
    </source>
</evidence>
<comment type="caution">
    <text evidence="9">The sequence shown here is derived from an EMBL/GenBank/DDBJ whole genome shotgun (WGS) entry which is preliminary data.</text>
</comment>
<dbReference type="InterPro" id="IPR007219">
    <property type="entry name" value="XnlR_reg_dom"/>
</dbReference>
<accession>A0A8H3DR45</accession>
<dbReference type="GO" id="GO:0006351">
    <property type="term" value="P:DNA-templated transcription"/>
    <property type="evidence" value="ECO:0007669"/>
    <property type="project" value="InterPro"/>
</dbReference>
<feature type="region of interest" description="Disordered" evidence="7">
    <location>
        <begin position="457"/>
        <end position="482"/>
    </location>
</feature>
<organism evidence="9 10">
    <name type="scientific">Rhizoctonia solani</name>
    <dbReference type="NCBI Taxonomy" id="456999"/>
    <lineage>
        <taxon>Eukaryota</taxon>
        <taxon>Fungi</taxon>
        <taxon>Dikarya</taxon>
        <taxon>Basidiomycota</taxon>
        <taxon>Agaricomycotina</taxon>
        <taxon>Agaricomycetes</taxon>
        <taxon>Cantharellales</taxon>
        <taxon>Ceratobasidiaceae</taxon>
        <taxon>Rhizoctonia</taxon>
    </lineage>
</organism>
<dbReference type="PANTHER" id="PTHR12363">
    <property type="entry name" value="TRANSPORTIN 3 AND IMPORTIN 13"/>
    <property type="match status" value="1"/>
</dbReference>
<dbReference type="InterPro" id="IPR040520">
    <property type="entry name" value="Importin_rep_3"/>
</dbReference>
<comment type="similarity">
    <text evidence="2">Belongs to the importin beta family.</text>
</comment>
<evidence type="ECO:0000256" key="5">
    <source>
        <dbReference type="ARBA" id="ARBA00022737"/>
    </source>
</evidence>
<dbReference type="SUPFAM" id="SSF48371">
    <property type="entry name" value="ARM repeat"/>
    <property type="match status" value="1"/>
</dbReference>
<evidence type="ECO:0000259" key="8">
    <source>
        <dbReference type="SMART" id="SM00906"/>
    </source>
</evidence>
<evidence type="ECO:0000256" key="1">
    <source>
        <dbReference type="ARBA" id="ARBA00004123"/>
    </source>
</evidence>
<keyword evidence="5" id="KW-0677">Repeat</keyword>
<feature type="domain" description="Xylanolytic transcriptional activator regulatory" evidence="8">
    <location>
        <begin position="1083"/>
        <end position="1160"/>
    </location>
</feature>
<dbReference type="InterPro" id="IPR016024">
    <property type="entry name" value="ARM-type_fold"/>
</dbReference>
<dbReference type="Gene3D" id="1.25.10.10">
    <property type="entry name" value="Leucine-rich Repeat Variant"/>
    <property type="match status" value="1"/>
</dbReference>
<dbReference type="Pfam" id="PF04082">
    <property type="entry name" value="Fungal_trans"/>
    <property type="match status" value="1"/>
</dbReference>
<evidence type="ECO:0000256" key="3">
    <source>
        <dbReference type="ARBA" id="ARBA00016020"/>
    </source>
</evidence>
<reference evidence="9" key="1">
    <citation type="submission" date="2021-01" db="EMBL/GenBank/DDBJ databases">
        <authorList>
            <person name="Kaushik A."/>
        </authorList>
    </citation>
    <scope>NUCLEOTIDE SEQUENCE</scope>
    <source>
        <strain evidence="9">AG5</strain>
    </source>
</reference>
<dbReference type="Proteomes" id="UP000663827">
    <property type="component" value="Unassembled WGS sequence"/>
</dbReference>
<dbReference type="GO" id="GO:0006606">
    <property type="term" value="P:protein import into nucleus"/>
    <property type="evidence" value="ECO:0007669"/>
    <property type="project" value="TreeGrafter"/>
</dbReference>
<keyword evidence="4" id="KW-0813">Transport</keyword>
<evidence type="ECO:0000313" key="10">
    <source>
        <dbReference type="Proteomes" id="UP000663827"/>
    </source>
</evidence>
<dbReference type="CDD" id="cd12148">
    <property type="entry name" value="fungal_TF_MHR"/>
    <property type="match status" value="1"/>
</dbReference>
<proteinExistence type="inferred from homology"/>
<evidence type="ECO:0000313" key="9">
    <source>
        <dbReference type="EMBL" id="CAE7067402.1"/>
    </source>
</evidence>
<dbReference type="InterPro" id="IPR040709">
    <property type="entry name" value="Importin_rep_1"/>
</dbReference>
<protein>
    <recommendedName>
        <fullName evidence="3">Importin-13</fullName>
    </recommendedName>
</protein>
<dbReference type="GO" id="GO:0005634">
    <property type="term" value="C:nucleus"/>
    <property type="evidence" value="ECO:0007669"/>
    <property type="project" value="UniProtKB-SubCell"/>
</dbReference>
<dbReference type="SMART" id="SM00906">
    <property type="entry name" value="Fungal_trans"/>
    <property type="match status" value="1"/>
</dbReference>
<dbReference type="InterPro" id="IPR051345">
    <property type="entry name" value="Importin_beta-like_NTR"/>
</dbReference>
<feature type="compositionally biased region" description="Low complexity" evidence="7">
    <location>
        <begin position="457"/>
        <end position="475"/>
    </location>
</feature>
<keyword evidence="6" id="KW-0539">Nucleus</keyword>
<evidence type="ECO:0000256" key="4">
    <source>
        <dbReference type="ARBA" id="ARBA00022448"/>
    </source>
</evidence>
<gene>
    <name evidence="9" type="ORF">RDB_LOCUS12784</name>
</gene>
<dbReference type="GO" id="GO:0003677">
    <property type="term" value="F:DNA binding"/>
    <property type="evidence" value="ECO:0007669"/>
    <property type="project" value="InterPro"/>
</dbReference>
<name>A0A8H3DR45_9AGAM</name>
<dbReference type="EMBL" id="CAJNJQ010000279">
    <property type="protein sequence ID" value="CAE7067402.1"/>
    <property type="molecule type" value="Genomic_DNA"/>
</dbReference>
<dbReference type="InterPro" id="IPR013598">
    <property type="entry name" value="Exportin-1/Importin-b-like"/>
</dbReference>
<evidence type="ECO:0000256" key="2">
    <source>
        <dbReference type="ARBA" id="ARBA00007991"/>
    </source>
</evidence>
<dbReference type="GO" id="GO:0005737">
    <property type="term" value="C:cytoplasm"/>
    <property type="evidence" value="ECO:0007669"/>
    <property type="project" value="TreeGrafter"/>
</dbReference>
<dbReference type="Pfam" id="PF18806">
    <property type="entry name" value="Importin_rep_3"/>
    <property type="match status" value="1"/>
</dbReference>
<dbReference type="Pfam" id="PF08389">
    <property type="entry name" value="Xpo1"/>
    <property type="match status" value="1"/>
</dbReference>
<dbReference type="InterPro" id="IPR011989">
    <property type="entry name" value="ARM-like"/>
</dbReference>
<dbReference type="PANTHER" id="PTHR12363:SF33">
    <property type="entry name" value="IMPORTIN-13"/>
    <property type="match status" value="1"/>
</dbReference>
<comment type="subcellular location">
    <subcellularLocation>
        <location evidence="1">Nucleus</location>
    </subcellularLocation>
</comment>
<dbReference type="GO" id="GO:0008270">
    <property type="term" value="F:zinc ion binding"/>
    <property type="evidence" value="ECO:0007669"/>
    <property type="project" value="InterPro"/>
</dbReference>